<comment type="subcellular location">
    <subcellularLocation>
        <location evidence="1">Cell membrane</location>
        <topology evidence="1">Multi-pass membrane protein</topology>
    </subcellularLocation>
</comment>
<evidence type="ECO:0000313" key="14">
    <source>
        <dbReference type="Proteomes" id="UP000008960"/>
    </source>
</evidence>
<evidence type="ECO:0000256" key="3">
    <source>
        <dbReference type="ARBA" id="ARBA00022692"/>
    </source>
</evidence>
<dbReference type="STRING" id="649756.ERS852387_00169"/>
<evidence type="ECO:0000313" key="8">
    <source>
        <dbReference type="EMBL" id="CBL39105.1"/>
    </source>
</evidence>
<dbReference type="PATRIC" id="fig|245018.3.peg.2524"/>
<evidence type="ECO:0000313" key="10">
    <source>
        <dbReference type="EMBL" id="CUN04699.1"/>
    </source>
</evidence>
<dbReference type="EMBL" id="FP929061">
    <property type="protein sequence ID" value="CBL39105.1"/>
    <property type="molecule type" value="Genomic_DNA"/>
</dbReference>
<proteinExistence type="predicted"/>
<sequence>MRDKLRQLDETYLDLVIGILLCGVLSAILGMIITRGDLRYLIGAIVGTIFALVMITTMMVSIQKSVQMDTHQASRNMIKSALIRYVATLVILYVMIKLSMSAFIAALVGFLSSKFAAFLQKPIHEHITRRVLQE</sequence>
<evidence type="ECO:0000256" key="2">
    <source>
        <dbReference type="ARBA" id="ARBA00022475"/>
    </source>
</evidence>
<reference evidence="12 19" key="5">
    <citation type="journal article" date="2020" name="Cell Host Microbe">
        <title>Functional and Genomic Variation between Human-Derived Isolates of Lachnospiraceae Reveals Inter- and Intra-Species Diversity.</title>
        <authorList>
            <person name="Sorbara M.T."/>
            <person name="Littmann E.R."/>
            <person name="Fontana E."/>
            <person name="Moody T.U."/>
            <person name="Kohout C.E."/>
            <person name="Gjonbalaj M."/>
            <person name="Eaton V."/>
            <person name="Seok R."/>
            <person name="Leiner I.M."/>
            <person name="Pamer E.G."/>
        </authorList>
    </citation>
    <scope>NUCLEOTIDE SEQUENCE [LARGE SCALE GENOMIC DNA]</scope>
    <source>
        <strain evidence="12 19">MSK.14.57</strain>
    </source>
</reference>
<evidence type="ECO:0000313" key="13">
    <source>
        <dbReference type="EMBL" id="WMD16943.1"/>
    </source>
</evidence>
<evidence type="ECO:0000313" key="16">
    <source>
        <dbReference type="Proteomes" id="UP000095564"/>
    </source>
</evidence>
<reference evidence="8 14" key="2">
    <citation type="submission" date="2010-03" db="EMBL/GenBank/DDBJ databases">
        <authorList>
            <person name="Pajon A."/>
        </authorList>
    </citation>
    <scope>NUCLEOTIDE SEQUENCE [LARGE SCALE GENOMIC DNA]</scope>
    <source>
        <strain evidence="8 14">SSC/2</strain>
    </source>
</reference>
<dbReference type="Proteomes" id="UP001243496">
    <property type="component" value="Chromosome"/>
</dbReference>
<evidence type="ECO:0000313" key="7">
    <source>
        <dbReference type="EMBL" id="AQP39001.1"/>
    </source>
</evidence>
<evidence type="ECO:0000313" key="12">
    <source>
        <dbReference type="EMBL" id="NSJ78058.1"/>
    </source>
</evidence>
<evidence type="ECO:0000256" key="1">
    <source>
        <dbReference type="ARBA" id="ARBA00004651"/>
    </source>
</evidence>
<reference evidence="15 16" key="3">
    <citation type="submission" date="2015-09" db="EMBL/GenBank/DDBJ databases">
        <authorList>
            <consortium name="Pathogen Informatics"/>
        </authorList>
    </citation>
    <scope>NUCLEOTIDE SEQUENCE [LARGE SCALE GENOMIC DNA]</scope>
    <source>
        <strain evidence="10 17">2789STDY5608868</strain>
        <strain evidence="11 16">2789STDY5834908</strain>
        <strain evidence="9 15">2789STDY5834959</strain>
    </source>
</reference>
<dbReference type="Proteomes" id="UP001644750">
    <property type="component" value="Unassembled WGS sequence"/>
</dbReference>
<dbReference type="GeneID" id="92740188"/>
<feature type="transmembrane region" description="Helical" evidence="6">
    <location>
        <begin position="40"/>
        <end position="62"/>
    </location>
</feature>
<evidence type="ECO:0000313" key="11">
    <source>
        <dbReference type="EMBL" id="CUP05427.1"/>
    </source>
</evidence>
<feature type="transmembrane region" description="Helical" evidence="6">
    <location>
        <begin position="12"/>
        <end position="34"/>
    </location>
</feature>
<dbReference type="Proteomes" id="UP000095598">
    <property type="component" value="Unassembled WGS sequence"/>
</dbReference>
<dbReference type="EMBL" id="CZAU01000003">
    <property type="protein sequence ID" value="CUP05427.1"/>
    <property type="molecule type" value="Genomic_DNA"/>
</dbReference>
<gene>
    <name evidence="8" type="ORF">CL2_22430</name>
    <name evidence="7" type="ORF">DO83_04955</name>
    <name evidence="10" type="ORF">ERS852425_02259</name>
    <name evidence="11" type="ORF">ERS852520_00485</name>
    <name evidence="9" type="ORF">ERS852571_02166</name>
    <name evidence="12" type="ORF">G5A72_00315</name>
    <name evidence="13" type="ORF">RBI15_02245</name>
</gene>
<dbReference type="InterPro" id="IPR005598">
    <property type="entry name" value="ATP_synth_I"/>
</dbReference>
<dbReference type="Proteomes" id="UP000188159">
    <property type="component" value="Chromosome"/>
</dbReference>
<dbReference type="RefSeq" id="WP_008394022.1">
    <property type="nucleotide sequence ID" value="NC_021016.1"/>
</dbReference>
<dbReference type="EMBL" id="CP132968">
    <property type="protein sequence ID" value="WMD16943.1"/>
    <property type="molecule type" value="Genomic_DNA"/>
</dbReference>
<keyword evidence="2" id="KW-1003">Cell membrane</keyword>
<dbReference type="EMBL" id="CYXY01000013">
    <property type="protein sequence ID" value="CUN04373.1"/>
    <property type="molecule type" value="Genomic_DNA"/>
</dbReference>
<evidence type="ECO:0000313" key="17">
    <source>
        <dbReference type="Proteomes" id="UP000095598"/>
    </source>
</evidence>
<protein>
    <submittedName>
        <fullName evidence="7 8">ATP synthase</fullName>
    </submittedName>
    <submittedName>
        <fullName evidence="12">ATP synthase subunit I</fullName>
    </submittedName>
</protein>
<dbReference type="Proteomes" id="UP000008960">
    <property type="component" value="Chromosome"/>
</dbReference>
<dbReference type="Pfam" id="PF03899">
    <property type="entry name" value="ATP-synt_I"/>
    <property type="match status" value="1"/>
</dbReference>
<dbReference type="Proteomes" id="UP000095553">
    <property type="component" value="Unassembled WGS sequence"/>
</dbReference>
<dbReference type="AlphaFoldDB" id="D4MUN9"/>
<reference evidence="7 18" key="4">
    <citation type="journal article" date="2016" name="Sci. Rep.">
        <title>Accelerated dysbiosis of gut microbiota during aggravation of DSS-induced colitis by a butyrate-producing bacterium.</title>
        <authorList>
            <person name="Zhang Q."/>
            <person name="Wu Y."/>
            <person name="Wang J."/>
            <person name="Wu G."/>
            <person name="Long W."/>
            <person name="Xue Z."/>
            <person name="Wang L."/>
            <person name="Zhang X."/>
            <person name="Pang X."/>
            <person name="Zhao Y."/>
            <person name="Zhao L."/>
            <person name="Zhang C."/>
        </authorList>
    </citation>
    <scope>NUCLEOTIDE SEQUENCE [LARGE SCALE GENOMIC DNA]</scope>
    <source>
        <strain evidence="7 18">BPB5</strain>
    </source>
</reference>
<keyword evidence="5 6" id="KW-0472">Membrane</keyword>
<evidence type="ECO:0000256" key="4">
    <source>
        <dbReference type="ARBA" id="ARBA00022989"/>
    </source>
</evidence>
<keyword evidence="3 6" id="KW-0812">Transmembrane</keyword>
<dbReference type="KEGG" id="bprl:CL2_22430"/>
<reference evidence="12" key="6">
    <citation type="submission" date="2020-02" db="EMBL/GenBank/DDBJ databases">
        <authorList>
            <person name="Littmann E."/>
            <person name="Sorbara M."/>
        </authorList>
    </citation>
    <scope>NUCLEOTIDE SEQUENCE</scope>
    <source>
        <strain evidence="12">MSK.14.57</strain>
    </source>
</reference>
<evidence type="ECO:0000256" key="5">
    <source>
        <dbReference type="ARBA" id="ARBA00023136"/>
    </source>
</evidence>
<dbReference type="EMBL" id="CYXT01000018">
    <property type="protein sequence ID" value="CUN04699.1"/>
    <property type="molecule type" value="Genomic_DNA"/>
</dbReference>
<accession>D4MUN9</accession>
<organism evidence="8 14">
    <name type="scientific">Anaerostipes hadrus</name>
    <dbReference type="NCBI Taxonomy" id="649756"/>
    <lineage>
        <taxon>Bacteria</taxon>
        <taxon>Bacillati</taxon>
        <taxon>Bacillota</taxon>
        <taxon>Clostridia</taxon>
        <taxon>Lachnospirales</taxon>
        <taxon>Lachnospiraceae</taxon>
        <taxon>Anaerostipes</taxon>
    </lineage>
</organism>
<evidence type="ECO:0000256" key="6">
    <source>
        <dbReference type="SAM" id="Phobius"/>
    </source>
</evidence>
<feature type="transmembrane region" description="Helical" evidence="6">
    <location>
        <begin position="82"/>
        <end position="111"/>
    </location>
</feature>
<dbReference type="GO" id="GO:0005886">
    <property type="term" value="C:plasma membrane"/>
    <property type="evidence" value="ECO:0007669"/>
    <property type="project" value="UniProtKB-SubCell"/>
</dbReference>
<reference evidence="8 14" key="1">
    <citation type="submission" date="2010-03" db="EMBL/GenBank/DDBJ databases">
        <title>The genome sequence of Clostridiales sp. SSC/2.</title>
        <authorList>
            <consortium name="metaHIT consortium -- http://www.metahit.eu/"/>
            <person name="Pajon A."/>
            <person name="Turner K."/>
            <person name="Parkhill J."/>
            <person name="Duncan S."/>
            <person name="Flint H."/>
        </authorList>
    </citation>
    <scope>NUCLEOTIDE SEQUENCE [LARGE SCALE GENOMIC DNA]</scope>
    <source>
        <strain evidence="8 14">SSC/2</strain>
    </source>
</reference>
<evidence type="ECO:0000313" key="9">
    <source>
        <dbReference type="EMBL" id="CUN04373.1"/>
    </source>
</evidence>
<evidence type="ECO:0000313" key="18">
    <source>
        <dbReference type="Proteomes" id="UP000188159"/>
    </source>
</evidence>
<keyword evidence="19" id="KW-1185">Reference proteome</keyword>
<evidence type="ECO:0000313" key="15">
    <source>
        <dbReference type="Proteomes" id="UP000095553"/>
    </source>
</evidence>
<keyword evidence="4 6" id="KW-1133">Transmembrane helix</keyword>
<dbReference type="OrthoDB" id="2062155at2"/>
<evidence type="ECO:0000313" key="19">
    <source>
        <dbReference type="Proteomes" id="UP001644750"/>
    </source>
</evidence>
<dbReference type="EMBL" id="CP012098">
    <property type="protein sequence ID" value="AQP39001.1"/>
    <property type="molecule type" value="Genomic_DNA"/>
</dbReference>
<dbReference type="Proteomes" id="UP000095564">
    <property type="component" value="Unassembled WGS sequence"/>
</dbReference>
<name>D4MUN9_ANAHA</name>
<reference evidence="13" key="7">
    <citation type="submission" date="2023-08" db="EMBL/GenBank/DDBJ databases">
        <title>Complete Genome Sequences of butyrate producing Anaerostipes hadrus strains BA1 and GIF7 isolated from the terminal ileum of a healthy lean male.</title>
        <authorList>
            <person name="Low A."/>
            <person name="Sheludchenko M."/>
            <person name="Cheng H.E."/>
            <person name="Koh X.Q."/>
            <person name="Lee J."/>
        </authorList>
    </citation>
    <scope>NUCLEOTIDE SEQUENCE</scope>
    <source>
        <strain evidence="13">BA1</strain>
    </source>
</reference>
<dbReference type="EMBL" id="JAAITB010000001">
    <property type="protein sequence ID" value="NSJ78058.1"/>
    <property type="molecule type" value="Genomic_DNA"/>
</dbReference>